<dbReference type="FunFam" id="3.40.640.10:FF:000089">
    <property type="entry name" value="Aminotransferase, DegT/DnrJ/EryC1/StrS family"/>
    <property type="match status" value="1"/>
</dbReference>
<evidence type="ECO:0000313" key="3">
    <source>
        <dbReference type="EMBL" id="PIU46871.1"/>
    </source>
</evidence>
<dbReference type="EMBL" id="PEWP01000026">
    <property type="protein sequence ID" value="PIU46871.1"/>
    <property type="molecule type" value="Genomic_DNA"/>
</dbReference>
<dbReference type="GO" id="GO:0000271">
    <property type="term" value="P:polysaccharide biosynthetic process"/>
    <property type="evidence" value="ECO:0007669"/>
    <property type="project" value="TreeGrafter"/>
</dbReference>
<feature type="non-terminal residue" evidence="3">
    <location>
        <position position="249"/>
    </location>
</feature>
<dbReference type="GO" id="GO:0008483">
    <property type="term" value="F:transaminase activity"/>
    <property type="evidence" value="ECO:0007669"/>
    <property type="project" value="TreeGrafter"/>
</dbReference>
<proteinExistence type="inferred from homology"/>
<dbReference type="GO" id="GO:0030170">
    <property type="term" value="F:pyridoxal phosphate binding"/>
    <property type="evidence" value="ECO:0007669"/>
    <property type="project" value="UniProtKB-ARBA"/>
</dbReference>
<reference evidence="4" key="1">
    <citation type="submission" date="2017-09" db="EMBL/GenBank/DDBJ databases">
        <title>Depth-based differentiation of microbial function through sediment-hosted aquifers and enrichment of novel symbionts in the deep terrestrial subsurface.</title>
        <authorList>
            <person name="Probst A.J."/>
            <person name="Ladd B."/>
            <person name="Jarett J.K."/>
            <person name="Geller-Mcgrath D.E."/>
            <person name="Sieber C.M.K."/>
            <person name="Emerson J.B."/>
            <person name="Anantharaman K."/>
            <person name="Thomas B.C."/>
            <person name="Malmstrom R."/>
            <person name="Stieglmeier M."/>
            <person name="Klingl A."/>
            <person name="Woyke T."/>
            <person name="Ryan C.M."/>
            <person name="Banfield J.F."/>
        </authorList>
    </citation>
    <scope>NUCLEOTIDE SEQUENCE [LARGE SCALE GENOMIC DNA]</scope>
</reference>
<comment type="caution">
    <text evidence="3">The sequence shown here is derived from an EMBL/GenBank/DDBJ whole genome shotgun (WGS) entry which is preliminary data.</text>
</comment>
<dbReference type="Pfam" id="PF01041">
    <property type="entry name" value="DegT_DnrJ_EryC1"/>
    <property type="match status" value="1"/>
</dbReference>
<evidence type="ECO:0000256" key="2">
    <source>
        <dbReference type="ARBA" id="ARBA00037999"/>
    </source>
</evidence>
<evidence type="ECO:0000256" key="1">
    <source>
        <dbReference type="ARBA" id="ARBA00022898"/>
    </source>
</evidence>
<dbReference type="InterPro" id="IPR015424">
    <property type="entry name" value="PyrdxlP-dep_Trfase"/>
</dbReference>
<dbReference type="SUPFAM" id="SSF53383">
    <property type="entry name" value="PLP-dependent transferases"/>
    <property type="match status" value="1"/>
</dbReference>
<sequence length="249" mass="27521">MANKIKFLDLSSQYKSIKKEIDKAIKRVLESNQFIGGDEVKEFEKEIAKFCSTKYALSVNSGTDALFLSLKALGIGLGDEVITTPFTFISTAEVIANCGAKPVFVDIDPKTFNINPLKIEEKINKKTKAIIPVHLFGQMADMTRIMRIARKYGLYVIEDAAQAIGAEYKNKKAGTFSDLGCFSFFPSKNLGGYGDGGMVVSNNEELAEKIRLLKNHGSSPKEKYLNLILGTNSRLDTIQAAILRVKLKH</sequence>
<accession>A0A2M6Z383</accession>
<dbReference type="PANTHER" id="PTHR30244:SF36">
    <property type="entry name" value="3-OXO-GLUCOSE-6-PHOSPHATE:GLUTAMATE AMINOTRANSFERASE"/>
    <property type="match status" value="1"/>
</dbReference>
<name>A0A2M6Z383_9BACT</name>
<comment type="similarity">
    <text evidence="2">Belongs to the DegT/DnrJ/EryC1 family.</text>
</comment>
<gene>
    <name evidence="3" type="ORF">COS93_01465</name>
</gene>
<dbReference type="CDD" id="cd00616">
    <property type="entry name" value="AHBA_syn"/>
    <property type="match status" value="1"/>
</dbReference>
<evidence type="ECO:0000313" key="4">
    <source>
        <dbReference type="Proteomes" id="UP000228777"/>
    </source>
</evidence>
<dbReference type="Gene3D" id="3.40.640.10">
    <property type="entry name" value="Type I PLP-dependent aspartate aminotransferase-like (Major domain)"/>
    <property type="match status" value="1"/>
</dbReference>
<dbReference type="Proteomes" id="UP000228777">
    <property type="component" value="Unassembled WGS sequence"/>
</dbReference>
<dbReference type="InterPro" id="IPR000653">
    <property type="entry name" value="DegT/StrS_aminotransferase"/>
</dbReference>
<keyword evidence="1" id="KW-0663">Pyridoxal phosphate</keyword>
<protein>
    <submittedName>
        <fullName evidence="3">Transcriptional regulator</fullName>
    </submittedName>
</protein>
<dbReference type="AlphaFoldDB" id="A0A2M6Z383"/>
<organism evidence="3 4">
    <name type="scientific">bacterium (Candidatus Gribaldobacteria) CG07_land_8_20_14_0_80_33_18</name>
    <dbReference type="NCBI Taxonomy" id="2014272"/>
    <lineage>
        <taxon>Bacteria</taxon>
        <taxon>Candidatus Gribaldobacteria</taxon>
    </lineage>
</organism>
<dbReference type="InterPro" id="IPR015421">
    <property type="entry name" value="PyrdxlP-dep_Trfase_major"/>
</dbReference>
<dbReference type="PANTHER" id="PTHR30244">
    <property type="entry name" value="TRANSAMINASE"/>
    <property type="match status" value="1"/>
</dbReference>